<comment type="caution">
    <text evidence="3">The sequence shown here is derived from an EMBL/GenBank/DDBJ whole genome shotgun (WGS) entry which is preliminary data.</text>
</comment>
<feature type="compositionally biased region" description="Basic and acidic residues" evidence="1">
    <location>
        <begin position="50"/>
        <end position="59"/>
    </location>
</feature>
<dbReference type="Proteomes" id="UP001286456">
    <property type="component" value="Unassembled WGS sequence"/>
</dbReference>
<feature type="compositionally biased region" description="Polar residues" evidence="1">
    <location>
        <begin position="133"/>
        <end position="144"/>
    </location>
</feature>
<feature type="region of interest" description="Disordered" evidence="1">
    <location>
        <begin position="1"/>
        <end position="115"/>
    </location>
</feature>
<feature type="region of interest" description="Disordered" evidence="1">
    <location>
        <begin position="130"/>
        <end position="264"/>
    </location>
</feature>
<protein>
    <submittedName>
        <fullName evidence="3">Uncharacterized protein</fullName>
    </submittedName>
</protein>
<feature type="transmembrane region" description="Helical" evidence="2">
    <location>
        <begin position="286"/>
        <end position="305"/>
    </location>
</feature>
<keyword evidence="2" id="KW-1133">Transmembrane helix</keyword>
<sequence>MDRFNFLTRGRDNQQPTSQPAPRNPRLDFPDSDDDDTVPLSPRPLDADLESQRPSEMTERNTSTTRFLQRGFRPSFLSVASSRPPPRPASSHYSGDGLPPDTVVNGGSETPKTPRFRIGVQTLPSTRLHLPNLTRTWTQGSNGPPSRPGTAARAPLGGIITEPVPAYTASSSSGSRTRGADPAEEELVGLAEEGRRRRQHRRERSDGSRRSGHRSQREGGEDSRRRRRRRERERERGRLAAGQSSSSSSGGGSGGSSRQGRERKAPPKHFMFCFPWIKSRRVRTQILRCFVSGLLLALLLSVYLALSITKNINSSEFTVLIILIILFVTIFFCHALIRLCMLVLKGGRGQEDVDRSQLPQMFGPGGYAIPRQPIRVVMARDEEAAGIESETTKINPPAYGLWRESVRVDPNRIYWERNQDAAAHTDATREEEDEISPADSASSSSAGGHHHRSRSGSAREPGSRAAGAPRPPSYVSEDGVAYVVEAQPRSIAPTTDVPLGQQQHQHPSESGRAGRPAVW</sequence>
<keyword evidence="4" id="KW-1185">Reference proteome</keyword>
<dbReference type="EMBL" id="JAUEPO010000002">
    <property type="protein sequence ID" value="KAK3332724.1"/>
    <property type="molecule type" value="Genomic_DNA"/>
</dbReference>
<feature type="compositionally biased region" description="Low complexity" evidence="1">
    <location>
        <begin position="168"/>
        <end position="177"/>
    </location>
</feature>
<evidence type="ECO:0000313" key="4">
    <source>
        <dbReference type="Proteomes" id="UP001286456"/>
    </source>
</evidence>
<keyword evidence="2" id="KW-0812">Transmembrane</keyword>
<evidence type="ECO:0000313" key="3">
    <source>
        <dbReference type="EMBL" id="KAK3332724.1"/>
    </source>
</evidence>
<feature type="compositionally biased region" description="Low complexity" evidence="1">
    <location>
        <begin position="455"/>
        <end position="468"/>
    </location>
</feature>
<reference evidence="3" key="1">
    <citation type="journal article" date="2023" name="Mol. Phylogenet. Evol.">
        <title>Genome-scale phylogeny and comparative genomics of the fungal order Sordariales.</title>
        <authorList>
            <person name="Hensen N."/>
            <person name="Bonometti L."/>
            <person name="Westerberg I."/>
            <person name="Brannstrom I.O."/>
            <person name="Guillou S."/>
            <person name="Cros-Aarteil S."/>
            <person name="Calhoun S."/>
            <person name="Haridas S."/>
            <person name="Kuo A."/>
            <person name="Mondo S."/>
            <person name="Pangilinan J."/>
            <person name="Riley R."/>
            <person name="LaButti K."/>
            <person name="Andreopoulos B."/>
            <person name="Lipzen A."/>
            <person name="Chen C."/>
            <person name="Yan M."/>
            <person name="Daum C."/>
            <person name="Ng V."/>
            <person name="Clum A."/>
            <person name="Steindorff A."/>
            <person name="Ohm R.A."/>
            <person name="Martin F."/>
            <person name="Silar P."/>
            <person name="Natvig D.O."/>
            <person name="Lalanne C."/>
            <person name="Gautier V."/>
            <person name="Ament-Velasquez S.L."/>
            <person name="Kruys A."/>
            <person name="Hutchinson M.I."/>
            <person name="Powell A.J."/>
            <person name="Barry K."/>
            <person name="Miller A.N."/>
            <person name="Grigoriev I.V."/>
            <person name="Debuchy R."/>
            <person name="Gladieux P."/>
            <person name="Hiltunen Thoren M."/>
            <person name="Johannesson H."/>
        </authorList>
    </citation>
    <scope>NUCLEOTIDE SEQUENCE</scope>
    <source>
        <strain evidence="3">SMH4131-1</strain>
    </source>
</reference>
<evidence type="ECO:0000256" key="2">
    <source>
        <dbReference type="SAM" id="Phobius"/>
    </source>
</evidence>
<gene>
    <name evidence="3" type="ORF">B0T19DRAFT_398466</name>
</gene>
<proteinExistence type="predicted"/>
<evidence type="ECO:0000256" key="1">
    <source>
        <dbReference type="SAM" id="MobiDB-lite"/>
    </source>
</evidence>
<feature type="compositionally biased region" description="Basic and acidic residues" evidence="1">
    <location>
        <begin position="203"/>
        <end position="224"/>
    </location>
</feature>
<keyword evidence="2" id="KW-0472">Membrane</keyword>
<organism evidence="3 4">
    <name type="scientific">Cercophora scortea</name>
    <dbReference type="NCBI Taxonomy" id="314031"/>
    <lineage>
        <taxon>Eukaryota</taxon>
        <taxon>Fungi</taxon>
        <taxon>Dikarya</taxon>
        <taxon>Ascomycota</taxon>
        <taxon>Pezizomycotina</taxon>
        <taxon>Sordariomycetes</taxon>
        <taxon>Sordariomycetidae</taxon>
        <taxon>Sordariales</taxon>
        <taxon>Lasiosphaeriaceae</taxon>
        <taxon>Cercophora</taxon>
    </lineage>
</organism>
<accession>A0AAE0IWU2</accession>
<dbReference type="AlphaFoldDB" id="A0AAE0IWU2"/>
<reference evidence="3" key="2">
    <citation type="submission" date="2023-06" db="EMBL/GenBank/DDBJ databases">
        <authorList>
            <consortium name="Lawrence Berkeley National Laboratory"/>
            <person name="Haridas S."/>
            <person name="Hensen N."/>
            <person name="Bonometti L."/>
            <person name="Westerberg I."/>
            <person name="Brannstrom I.O."/>
            <person name="Guillou S."/>
            <person name="Cros-Aarteil S."/>
            <person name="Calhoun S."/>
            <person name="Kuo A."/>
            <person name="Mondo S."/>
            <person name="Pangilinan J."/>
            <person name="Riley R."/>
            <person name="Labutti K."/>
            <person name="Andreopoulos B."/>
            <person name="Lipzen A."/>
            <person name="Chen C."/>
            <person name="Yanf M."/>
            <person name="Daum C."/>
            <person name="Ng V."/>
            <person name="Clum A."/>
            <person name="Steindorff A."/>
            <person name="Ohm R."/>
            <person name="Martin F."/>
            <person name="Silar P."/>
            <person name="Natvig D."/>
            <person name="Lalanne C."/>
            <person name="Gautier V."/>
            <person name="Ament-Velasquez S.L."/>
            <person name="Kruys A."/>
            <person name="Hutchinson M.I."/>
            <person name="Powell A.J."/>
            <person name="Barry K."/>
            <person name="Miller A.N."/>
            <person name="Grigoriev I.V."/>
            <person name="Debuchy R."/>
            <person name="Gladieux P."/>
            <person name="Thoren M.H."/>
            <person name="Johannesson H."/>
        </authorList>
    </citation>
    <scope>NUCLEOTIDE SEQUENCE</scope>
    <source>
        <strain evidence="3">SMH4131-1</strain>
    </source>
</reference>
<name>A0AAE0IWU2_9PEZI</name>
<feature type="transmembrane region" description="Helical" evidence="2">
    <location>
        <begin position="317"/>
        <end position="337"/>
    </location>
</feature>
<feature type="region of interest" description="Disordered" evidence="1">
    <location>
        <begin position="420"/>
        <end position="519"/>
    </location>
</feature>